<name>A0AAE0YD49_9GAST</name>
<sequence length="510" mass="57466">MKNPDTPTGGQIAHLQTWTKVNPRYLAVVLVIIIGTCLAYLLSEIPFLEKFRVPRMKTMPSLQGKASEMFSKRADWSPRTPLEVEKHALLSDSTTQELETLDQMIKQFNEKAAKSWGIAEKYTGEQSAVAFLKWTIGKVIDLTNKMKASRKKMNGQSSVGGKKQKSVFNIQKNSRTQDLNATIRLTKAQENKGEVSENLRTGIKGKEYKVKTKSKVAKTIGDPHIRLVLFSTWIDKPEKREAHDNVLRTWRLWEPLVVPLVFTNDSNITTRAHSFGWKVLPEPRCGCISGRGVPLLREMYRSAMATFDSHLYAFVNGDLLLGNGMLSTIEAIVKDKALMAKPLMGLINRINVDFYHTKREPIYTLKSFDSLSSDGKPMTDGSSDGFITNKLFPWQHVPDIVPGRKGVAMWLVSYAREMGVATVDVSGSLRAVHMMATKFGNNESGGNCNHKIYNKLRIKPKSWFCGFFKCAQYKTTREGSQVKIEDKSSQNHPRCGECEMDLEAVKSNIY</sequence>
<organism evidence="2 3">
    <name type="scientific">Elysia crispata</name>
    <name type="common">lettuce slug</name>
    <dbReference type="NCBI Taxonomy" id="231223"/>
    <lineage>
        <taxon>Eukaryota</taxon>
        <taxon>Metazoa</taxon>
        <taxon>Spiralia</taxon>
        <taxon>Lophotrochozoa</taxon>
        <taxon>Mollusca</taxon>
        <taxon>Gastropoda</taxon>
        <taxon>Heterobranchia</taxon>
        <taxon>Euthyneura</taxon>
        <taxon>Panpulmonata</taxon>
        <taxon>Sacoglossa</taxon>
        <taxon>Placobranchoidea</taxon>
        <taxon>Plakobranchidae</taxon>
        <taxon>Elysia</taxon>
    </lineage>
</organism>
<gene>
    <name evidence="2" type="ORF">RRG08_018131</name>
</gene>
<keyword evidence="1" id="KW-0812">Transmembrane</keyword>
<dbReference type="Proteomes" id="UP001283361">
    <property type="component" value="Unassembled WGS sequence"/>
</dbReference>
<protein>
    <submittedName>
        <fullName evidence="2">Uncharacterized protein</fullName>
    </submittedName>
</protein>
<proteinExistence type="predicted"/>
<reference evidence="2" key="1">
    <citation type="journal article" date="2023" name="G3 (Bethesda)">
        <title>A reference genome for the long-term kleptoplast-retaining sea slug Elysia crispata morphotype clarki.</title>
        <authorList>
            <person name="Eastman K.E."/>
            <person name="Pendleton A.L."/>
            <person name="Shaikh M.A."/>
            <person name="Suttiyut T."/>
            <person name="Ogas R."/>
            <person name="Tomko P."/>
            <person name="Gavelis G."/>
            <person name="Widhalm J.R."/>
            <person name="Wisecaver J.H."/>
        </authorList>
    </citation>
    <scope>NUCLEOTIDE SEQUENCE</scope>
    <source>
        <strain evidence="2">ECLA1</strain>
    </source>
</reference>
<evidence type="ECO:0000313" key="2">
    <source>
        <dbReference type="EMBL" id="KAK3741513.1"/>
    </source>
</evidence>
<keyword evidence="1" id="KW-1133">Transmembrane helix</keyword>
<keyword evidence="1" id="KW-0472">Membrane</keyword>
<evidence type="ECO:0000256" key="1">
    <source>
        <dbReference type="SAM" id="Phobius"/>
    </source>
</evidence>
<evidence type="ECO:0000313" key="3">
    <source>
        <dbReference type="Proteomes" id="UP001283361"/>
    </source>
</evidence>
<accession>A0AAE0YD49</accession>
<keyword evidence="3" id="KW-1185">Reference proteome</keyword>
<feature type="transmembrane region" description="Helical" evidence="1">
    <location>
        <begin position="25"/>
        <end position="48"/>
    </location>
</feature>
<comment type="caution">
    <text evidence="2">The sequence shown here is derived from an EMBL/GenBank/DDBJ whole genome shotgun (WGS) entry which is preliminary data.</text>
</comment>
<dbReference type="EMBL" id="JAWDGP010006416">
    <property type="protein sequence ID" value="KAK3741513.1"/>
    <property type="molecule type" value="Genomic_DNA"/>
</dbReference>
<dbReference type="AlphaFoldDB" id="A0AAE0YD49"/>